<dbReference type="Proteomes" id="UP001320420">
    <property type="component" value="Unassembled WGS sequence"/>
</dbReference>
<reference evidence="2 3" key="1">
    <citation type="submission" date="2024-02" db="EMBL/GenBank/DDBJ databases">
        <title>De novo assembly and annotation of 12 fungi associated with fruit tree decline syndrome in Ontario, Canada.</title>
        <authorList>
            <person name="Sulman M."/>
            <person name="Ellouze W."/>
            <person name="Ilyukhin E."/>
        </authorList>
    </citation>
    <scope>NUCLEOTIDE SEQUENCE [LARGE SCALE GENOMIC DNA]</scope>
    <source>
        <strain evidence="2 3">M11/M66-122</strain>
    </source>
</reference>
<comment type="caution">
    <text evidence="2">The sequence shown here is derived from an EMBL/GenBank/DDBJ whole genome shotgun (WGS) entry which is preliminary data.</text>
</comment>
<evidence type="ECO:0000313" key="3">
    <source>
        <dbReference type="Proteomes" id="UP001320420"/>
    </source>
</evidence>
<dbReference type="EMBL" id="JAKJXP020000010">
    <property type="protein sequence ID" value="KAK7755869.1"/>
    <property type="molecule type" value="Genomic_DNA"/>
</dbReference>
<proteinExistence type="predicted"/>
<dbReference type="AlphaFoldDB" id="A0AAN9YVG5"/>
<accession>A0AAN9YVG5</accession>
<keyword evidence="3" id="KW-1185">Reference proteome</keyword>
<protein>
    <submittedName>
        <fullName evidence="2">Uncharacterized protein</fullName>
    </submittedName>
</protein>
<gene>
    <name evidence="2" type="ORF">SLS62_002156</name>
</gene>
<sequence>MSSTSPSSAPAPGDAQQATPTPTPLPQGDDSGLSYRERYLRAPRRDITPIDEPLFTFGEDPHGGATLKPWHDARDYLRSYAHSYGSQHPFSREVAEWRRDFFSSSSSSNKEDPLIYRTTPTIPPLRPDAPTIVVLFYPRPDEHVAAAGVRPIHQRASYLRRLGRIARLGEQTLVYVPPELRAEVEAMRPAGDPHWRVVDDWATPWDMPSNAHQRASFALLQPALFAWFDGYGDGDAGDLRPEPRYNHPHHSAVCNAKAFVMYDAVMRNPFGSTRWMYADAGFLFDDGPKDEGGEPWGDLFRSAAGAGDGDGESGGCLDPAKFDRAIAGASGDSGVVMGEYTHRHAGGCPTADGGEEPRWWADPRRTWRGRQFIAQVIVGSSLGFLNYAARFMRTVDEMDRAGGNGDSGNGKSFYVGREELVVALVALRYPNTVFSVPYLRLPAPWDYRWQFPMKLAFTRAGGPEAVAPVVDPLATLYCRDGDYYAPRRPALPAGGMYEGCETG</sequence>
<evidence type="ECO:0000313" key="2">
    <source>
        <dbReference type="EMBL" id="KAK7755869.1"/>
    </source>
</evidence>
<feature type="region of interest" description="Disordered" evidence="1">
    <location>
        <begin position="1"/>
        <end position="35"/>
    </location>
</feature>
<organism evidence="2 3">
    <name type="scientific">Diatrype stigma</name>
    <dbReference type="NCBI Taxonomy" id="117547"/>
    <lineage>
        <taxon>Eukaryota</taxon>
        <taxon>Fungi</taxon>
        <taxon>Dikarya</taxon>
        <taxon>Ascomycota</taxon>
        <taxon>Pezizomycotina</taxon>
        <taxon>Sordariomycetes</taxon>
        <taxon>Xylariomycetidae</taxon>
        <taxon>Xylariales</taxon>
        <taxon>Diatrypaceae</taxon>
        <taxon>Diatrype</taxon>
    </lineage>
</organism>
<name>A0AAN9YVG5_9PEZI</name>
<feature type="compositionally biased region" description="Low complexity" evidence="1">
    <location>
        <begin position="1"/>
        <end position="20"/>
    </location>
</feature>
<evidence type="ECO:0000256" key="1">
    <source>
        <dbReference type="SAM" id="MobiDB-lite"/>
    </source>
</evidence>